<protein>
    <recommendedName>
        <fullName evidence="4">DALR anticodon binding domain-containing protein</fullName>
    </recommendedName>
</protein>
<reference evidence="6" key="1">
    <citation type="submission" date="2019-10" db="EMBL/GenBank/DDBJ databases">
        <title>Streptomyces sp. nov., a novel actinobacterium isolated from alkaline environment.</title>
        <authorList>
            <person name="Golinska P."/>
        </authorList>
    </citation>
    <scope>NUCLEOTIDE SEQUENCE [LARGE SCALE GENOMIC DNA]</scope>
    <source>
        <strain evidence="6">DSM 42118</strain>
    </source>
</reference>
<evidence type="ECO:0000256" key="2">
    <source>
        <dbReference type="ARBA" id="ARBA00022741"/>
    </source>
</evidence>
<dbReference type="Proteomes" id="UP000538929">
    <property type="component" value="Unassembled WGS sequence"/>
</dbReference>
<feature type="domain" description="DALR anticodon binding" evidence="4">
    <location>
        <begin position="12"/>
        <end position="73"/>
    </location>
</feature>
<keyword evidence="3" id="KW-0067">ATP-binding</keyword>
<proteinExistence type="predicted"/>
<dbReference type="GO" id="GO:0006420">
    <property type="term" value="P:arginyl-tRNA aminoacylation"/>
    <property type="evidence" value="ECO:0007669"/>
    <property type="project" value="InterPro"/>
</dbReference>
<evidence type="ECO:0000256" key="1">
    <source>
        <dbReference type="ARBA" id="ARBA00022598"/>
    </source>
</evidence>
<comment type="caution">
    <text evidence="5">The sequence shown here is derived from an EMBL/GenBank/DDBJ whole genome shotgun (WGS) entry which is preliminary data.</text>
</comment>
<evidence type="ECO:0000313" key="5">
    <source>
        <dbReference type="EMBL" id="MBB0242737.1"/>
    </source>
</evidence>
<dbReference type="InterPro" id="IPR009080">
    <property type="entry name" value="tRNAsynth_Ia_anticodon-bd"/>
</dbReference>
<dbReference type="AlphaFoldDB" id="A0A7W3T9K1"/>
<dbReference type="SUPFAM" id="SSF47323">
    <property type="entry name" value="Anticodon-binding domain of a subclass of class I aminoacyl-tRNA synthetases"/>
    <property type="match status" value="1"/>
</dbReference>
<evidence type="ECO:0000313" key="6">
    <source>
        <dbReference type="Proteomes" id="UP000538929"/>
    </source>
</evidence>
<dbReference type="GO" id="GO:0004814">
    <property type="term" value="F:arginine-tRNA ligase activity"/>
    <property type="evidence" value="ECO:0007669"/>
    <property type="project" value="InterPro"/>
</dbReference>
<evidence type="ECO:0000259" key="4">
    <source>
        <dbReference type="Pfam" id="PF05746"/>
    </source>
</evidence>
<organism evidence="5 6">
    <name type="scientific">Streptomyces alkaliphilus</name>
    <dbReference type="NCBI Taxonomy" id="1472722"/>
    <lineage>
        <taxon>Bacteria</taxon>
        <taxon>Bacillati</taxon>
        <taxon>Actinomycetota</taxon>
        <taxon>Actinomycetes</taxon>
        <taxon>Kitasatosporales</taxon>
        <taxon>Streptomycetaceae</taxon>
        <taxon>Streptomyces</taxon>
    </lineage>
</organism>
<dbReference type="EMBL" id="VKHT01000015">
    <property type="protein sequence ID" value="MBB0242737.1"/>
    <property type="molecule type" value="Genomic_DNA"/>
</dbReference>
<name>A0A7W3T9K1_9ACTN</name>
<dbReference type="GO" id="GO:0005524">
    <property type="term" value="F:ATP binding"/>
    <property type="evidence" value="ECO:0007669"/>
    <property type="project" value="UniProtKB-KW"/>
</dbReference>
<sequence>MRLRHRGLLPDEFTQVLRTAAEIQEPHEPAAHPYGPASAFTSLHEHCPVPRADVPKAGAANRLFLCEMTDRTL</sequence>
<keyword evidence="6" id="KW-1185">Reference proteome</keyword>
<keyword evidence="1" id="KW-0436">Ligase</keyword>
<keyword evidence="2" id="KW-0547">Nucleotide-binding</keyword>
<dbReference type="InterPro" id="IPR008909">
    <property type="entry name" value="DALR_anticod-bd"/>
</dbReference>
<dbReference type="Pfam" id="PF05746">
    <property type="entry name" value="DALR_1"/>
    <property type="match status" value="1"/>
</dbReference>
<evidence type="ECO:0000256" key="3">
    <source>
        <dbReference type="ARBA" id="ARBA00022840"/>
    </source>
</evidence>
<accession>A0A7W3T9K1</accession>
<dbReference type="Gene3D" id="1.10.730.10">
    <property type="entry name" value="Isoleucyl-tRNA Synthetase, Domain 1"/>
    <property type="match status" value="1"/>
</dbReference>
<gene>
    <name evidence="5" type="ORF">FNQ90_01085</name>
</gene>